<name>A0ABV2D032_9SPHN</name>
<dbReference type="RefSeq" id="WP_353983686.1">
    <property type="nucleotide sequence ID" value="NZ_JBEWLY010000013.1"/>
</dbReference>
<protein>
    <submittedName>
        <fullName evidence="1">Coq4 family protein</fullName>
    </submittedName>
</protein>
<dbReference type="Pfam" id="PF05019">
    <property type="entry name" value="Coq4"/>
    <property type="match status" value="1"/>
</dbReference>
<gene>
    <name evidence="1" type="ORF">ABVV53_07045</name>
</gene>
<organism evidence="1 2">
    <name type="scientific">Novosphingobium kalidii</name>
    <dbReference type="NCBI Taxonomy" id="3230299"/>
    <lineage>
        <taxon>Bacteria</taxon>
        <taxon>Pseudomonadati</taxon>
        <taxon>Pseudomonadota</taxon>
        <taxon>Alphaproteobacteria</taxon>
        <taxon>Sphingomonadales</taxon>
        <taxon>Sphingomonadaceae</taxon>
        <taxon>Novosphingobium</taxon>
    </lineage>
</organism>
<sequence length="240" mass="26769">MSAAVIDTVTQRKDWRTAFIAVRRLLADANDTTQVFRIMRALNASSNRAGYDRLLRTSEGGRIAYSRVELAPRLTDVDYVAQFPAGSVGAAYGRFLAQTGYTAEGLAMISRSDDLVLDAEHPYAWFGRRTRDIHDIWHILTGYRADDPLGEACLVAFSFAQTRGLGWALIAIGAMIQAWRTPGGKPAVRAIWEGYRNGRRASWLLAEDYERLLSEPLDEARKRLGIAPPRAYQAFTPIGF</sequence>
<proteinExistence type="predicted"/>
<dbReference type="InterPro" id="IPR007715">
    <property type="entry name" value="Coq4"/>
</dbReference>
<reference evidence="1 2" key="1">
    <citation type="submission" date="2024-07" db="EMBL/GenBank/DDBJ databases">
        <title>Novosphingobium kalidii RD2P27.</title>
        <authorList>
            <person name="Sun J.-Q."/>
        </authorList>
    </citation>
    <scope>NUCLEOTIDE SEQUENCE [LARGE SCALE GENOMIC DNA]</scope>
    <source>
        <strain evidence="1 2">RD2P27</strain>
    </source>
</reference>
<evidence type="ECO:0000313" key="1">
    <source>
        <dbReference type="EMBL" id="MET1755210.1"/>
    </source>
</evidence>
<dbReference type="EMBL" id="JBEWLY010000013">
    <property type="protein sequence ID" value="MET1755210.1"/>
    <property type="molecule type" value="Genomic_DNA"/>
</dbReference>
<dbReference type="PANTHER" id="PTHR12922">
    <property type="entry name" value="UBIQUINONE BIOSYNTHESIS PROTEIN"/>
    <property type="match status" value="1"/>
</dbReference>
<comment type="caution">
    <text evidence="1">The sequence shown here is derived from an EMBL/GenBank/DDBJ whole genome shotgun (WGS) entry which is preliminary data.</text>
</comment>
<keyword evidence="2" id="KW-1185">Reference proteome</keyword>
<evidence type="ECO:0000313" key="2">
    <source>
        <dbReference type="Proteomes" id="UP001548713"/>
    </source>
</evidence>
<accession>A0ABV2D032</accession>
<dbReference type="PANTHER" id="PTHR12922:SF7">
    <property type="entry name" value="UBIQUINONE BIOSYNTHESIS PROTEIN COQ4 HOMOLOG, MITOCHONDRIAL"/>
    <property type="match status" value="1"/>
</dbReference>
<dbReference type="Proteomes" id="UP001548713">
    <property type="component" value="Unassembled WGS sequence"/>
</dbReference>